<protein>
    <submittedName>
        <fullName evidence="1">Uncharacterized protein</fullName>
    </submittedName>
</protein>
<keyword evidence="2" id="KW-1185">Reference proteome</keyword>
<dbReference type="AlphaFoldDB" id="A0A1M7UHS8"/>
<sequence length="58" mass="6888">MLDSPRSLVLPSDLARQVMWSYTFYRPPYKIALRSCLAVNLRDVRPYLRMTLDGEKRQ</sequence>
<organism evidence="1 2">
    <name type="scientific">Bradyrhizobium erythrophlei</name>
    <dbReference type="NCBI Taxonomy" id="1437360"/>
    <lineage>
        <taxon>Bacteria</taxon>
        <taxon>Pseudomonadati</taxon>
        <taxon>Pseudomonadota</taxon>
        <taxon>Alphaproteobacteria</taxon>
        <taxon>Hyphomicrobiales</taxon>
        <taxon>Nitrobacteraceae</taxon>
        <taxon>Bradyrhizobium</taxon>
    </lineage>
</organism>
<evidence type="ECO:0000313" key="1">
    <source>
        <dbReference type="EMBL" id="SHN82518.1"/>
    </source>
</evidence>
<name>A0A1M7UHS8_9BRAD</name>
<accession>A0A1M7UHS8</accession>
<dbReference type="Proteomes" id="UP000184096">
    <property type="component" value="Chromosome I"/>
</dbReference>
<dbReference type="EMBL" id="LT670849">
    <property type="protein sequence ID" value="SHN82518.1"/>
    <property type="molecule type" value="Genomic_DNA"/>
</dbReference>
<gene>
    <name evidence="1" type="ORF">SAMN05444170_5138</name>
</gene>
<proteinExistence type="predicted"/>
<evidence type="ECO:0000313" key="2">
    <source>
        <dbReference type="Proteomes" id="UP000184096"/>
    </source>
</evidence>
<reference evidence="2" key="1">
    <citation type="submission" date="2016-11" db="EMBL/GenBank/DDBJ databases">
        <authorList>
            <person name="Varghese N."/>
            <person name="Submissions S."/>
        </authorList>
    </citation>
    <scope>NUCLEOTIDE SEQUENCE [LARGE SCALE GENOMIC DNA]</scope>
    <source>
        <strain evidence="2">GAS401</strain>
    </source>
</reference>